<evidence type="ECO:0000313" key="6">
    <source>
        <dbReference type="Proteomes" id="UP000270296"/>
    </source>
</evidence>
<dbReference type="PANTHER" id="PTHR21597">
    <property type="entry name" value="THO2 PROTEIN"/>
    <property type="match status" value="1"/>
</dbReference>
<feature type="domain" description="THO complex subunitTHOC2 C-terminal" evidence="3">
    <location>
        <begin position="666"/>
        <end position="733"/>
    </location>
</feature>
<dbReference type="GO" id="GO:0000445">
    <property type="term" value="C:THO complex part of transcription export complex"/>
    <property type="evidence" value="ECO:0007669"/>
    <property type="project" value="TreeGrafter"/>
</dbReference>
<feature type="coiled-coil region" evidence="2">
    <location>
        <begin position="688"/>
        <end position="723"/>
    </location>
</feature>
<dbReference type="GO" id="GO:0003729">
    <property type="term" value="F:mRNA binding"/>
    <property type="evidence" value="ECO:0007669"/>
    <property type="project" value="TreeGrafter"/>
</dbReference>
<evidence type="ECO:0000256" key="2">
    <source>
        <dbReference type="SAM" id="Coils"/>
    </source>
</evidence>
<comment type="subunit">
    <text evidence="1">Component of the THO subcomplex, which is composed of THOC1, THOC2, THOC3, THOC5, THOC6 and THOC7. The THO subcomplex interacts with DDX39B to form the THO-DDX39B complex which multimerizes into a 28-subunit tetrameric assembly. Component of the transcription/export (TREX) complex at least composed of ALYREF/THOC4, DDX39B, SARNP/CIP29, CHTOP and the THO subcomplex; in the complex interacts with THOC1, THOC3, THOC5, THOC7 and DDX39B. TREX seems to have a dynamic structure involving ATP-dependent remodeling. Interacts with POLDIP3 and ZC3H11A.</text>
</comment>
<gene>
    <name evidence="5" type="ORF">SBAD_LOCUS4696</name>
</gene>
<evidence type="ECO:0000256" key="1">
    <source>
        <dbReference type="ARBA" id="ARBA00047033"/>
    </source>
</evidence>
<dbReference type="GO" id="GO:0006406">
    <property type="term" value="P:mRNA export from nucleus"/>
    <property type="evidence" value="ECO:0007669"/>
    <property type="project" value="InterPro"/>
</dbReference>
<dbReference type="PANTHER" id="PTHR21597:SF0">
    <property type="entry name" value="THO COMPLEX SUBUNIT 2"/>
    <property type="match status" value="1"/>
</dbReference>
<dbReference type="Pfam" id="PF16134">
    <property type="entry name" value="THOC2_N"/>
    <property type="match status" value="2"/>
</dbReference>
<reference evidence="7" key="1">
    <citation type="submission" date="2016-06" db="UniProtKB">
        <authorList>
            <consortium name="WormBaseParasite"/>
        </authorList>
    </citation>
    <scope>IDENTIFICATION</scope>
</reference>
<reference evidence="5 6" key="2">
    <citation type="submission" date="2018-11" db="EMBL/GenBank/DDBJ databases">
        <authorList>
            <consortium name="Pathogen Informatics"/>
        </authorList>
    </citation>
    <scope>NUCLEOTIDE SEQUENCE [LARGE SCALE GENOMIC DNA]</scope>
</reference>
<name>A0A183IM50_9BILA</name>
<keyword evidence="2" id="KW-0175">Coiled coil</keyword>
<dbReference type="AlphaFoldDB" id="A0A183IM50"/>
<dbReference type="InterPro" id="IPR021418">
    <property type="entry name" value="THO_THOC2_C"/>
</dbReference>
<dbReference type="EMBL" id="UZAM01008490">
    <property type="protein sequence ID" value="VDP05178.1"/>
    <property type="molecule type" value="Genomic_DNA"/>
</dbReference>
<protein>
    <submittedName>
        <fullName evidence="7">THO complex subunit 2</fullName>
    </submittedName>
</protein>
<evidence type="ECO:0000259" key="4">
    <source>
        <dbReference type="Pfam" id="PF16134"/>
    </source>
</evidence>
<evidence type="ECO:0000313" key="7">
    <source>
        <dbReference type="WBParaSite" id="SBAD_0000489201-mRNA-1"/>
    </source>
</evidence>
<organism evidence="7">
    <name type="scientific">Soboliphyme baturini</name>
    <dbReference type="NCBI Taxonomy" id="241478"/>
    <lineage>
        <taxon>Eukaryota</taxon>
        <taxon>Metazoa</taxon>
        <taxon>Ecdysozoa</taxon>
        <taxon>Nematoda</taxon>
        <taxon>Enoplea</taxon>
        <taxon>Dorylaimia</taxon>
        <taxon>Dioctophymatida</taxon>
        <taxon>Dioctophymatoidea</taxon>
        <taxon>Soboliphymatidae</taxon>
        <taxon>Soboliphyme</taxon>
    </lineage>
</organism>
<keyword evidence="6" id="KW-1185">Reference proteome</keyword>
<accession>A0A183IM50</accession>
<dbReference type="InterPro" id="IPR032302">
    <property type="entry name" value="THOC2_N"/>
</dbReference>
<proteinExistence type="predicted"/>
<evidence type="ECO:0000259" key="3">
    <source>
        <dbReference type="Pfam" id="PF11262"/>
    </source>
</evidence>
<feature type="domain" description="THO complex subunit 2 N-terminal" evidence="4">
    <location>
        <begin position="23"/>
        <end position="146"/>
    </location>
</feature>
<dbReference type="Proteomes" id="UP000270296">
    <property type="component" value="Unassembled WGS sequence"/>
</dbReference>
<feature type="domain" description="THO complex subunit 2 N-terminal" evidence="4">
    <location>
        <begin position="310"/>
        <end position="418"/>
    </location>
</feature>
<dbReference type="GO" id="GO:0006397">
    <property type="term" value="P:mRNA processing"/>
    <property type="evidence" value="ECO:0007669"/>
    <property type="project" value="InterPro"/>
</dbReference>
<sequence>MHCDSFRQIHLSAVSCLKLGPGVLENFFSISIFFKNVLIQPFDRDKLTKTIKISVNHFCSKYHSEFIYLSYKQLKFNLLREESEGYAKLITELTKHAQYVESAQGVLERIRCLIGQFNLDPNRVLDIILECFESHLQSDTFVDLLRLYGSTSPIDYEPSSIFRLAAILIHYNLLDMLSLCRYLTPKLETIIQQVKSSIASAAQRQKKMSFSSMAANKEMSSSGDSHSTDEAIVINQKLELLCALLEIGEWKHAKALLDRLPEFYAVRNPIVATLLCRFVDYLIADFYARLRLPFLLTFEFFTDFVRSVFPKLHYLGPNIAVCPSLLTKVIRLCCSVFNGVRCLLKLVTKLRVIIPSLSLLKCNCAISEEIWLLLSQFPYATRYRLYGRWKNEHLRRHPQIILRKGEVMGKTRYIMKYVAFDIRLVFILLLSIYCQLLHISHPTPWCKVIKTILSSTFLNDYLTGVLQYVANQLKMGKSFDLLVLREIVENMSGIETTNGLTQEQLEALAGGDLLKLGVMRNTKRSVSRLKEALLQEDLVVSLCLLMAQQRACIVFHESQGIHLKLAGQMLDQCQETLIQFANFLSASLKTEDYAKRMPSAPALISAYHLGADAAMFLTRPSKYDELKKIDRANRTFTPDRKSVEDSLVTKKRLLNRSHTSKLVPFSARCFITFWMLSMYDLNVPCASYEREIEKMHQLGEAKRRKEKERYQQYENKLSEEQRRQLDHVNRVINMRCCRFYACMLMGGLCIFPRCLFSDLDAIFCAKFIQMMHSLKTRNFSTLICYDRIFWDICPVIACMSENEANHYGHFLCASLDTIMRWHESQDKFDKECANFPGFITRFRNAMTVNDPAKDVVDYENYRHVVHKWHFKITKVRRNRFLDCFVVFNATAFSPCSFLWDPDHSFPSEMRSLSSSRYTWSQFTCFLYKLRLFVTLVK</sequence>
<dbReference type="WBParaSite" id="SBAD_0000489201-mRNA-1">
    <property type="protein sequence ID" value="SBAD_0000489201-mRNA-1"/>
    <property type="gene ID" value="SBAD_0000489201"/>
</dbReference>
<dbReference type="InterPro" id="IPR040007">
    <property type="entry name" value="Tho2"/>
</dbReference>
<feature type="domain" description="THO complex subunitTHOC2 C-terminal" evidence="3">
    <location>
        <begin position="748"/>
        <end position="875"/>
    </location>
</feature>
<dbReference type="OrthoDB" id="29024at2759"/>
<evidence type="ECO:0000313" key="5">
    <source>
        <dbReference type="EMBL" id="VDP05178.1"/>
    </source>
</evidence>
<dbReference type="Pfam" id="PF11262">
    <property type="entry name" value="Tho2"/>
    <property type="match status" value="2"/>
</dbReference>